<gene>
    <name evidence="2" type="ORF">PQR08_37710</name>
</gene>
<reference evidence="2 3" key="1">
    <citation type="journal article" date="2024" name="Chem. Sci.">
        <title>Discovery of megapolipeptins by genome mining of a Burkholderiales bacteria collection.</title>
        <authorList>
            <person name="Paulo B.S."/>
            <person name="Recchia M.J.J."/>
            <person name="Lee S."/>
            <person name="Fergusson C.H."/>
            <person name="Romanowski S.B."/>
            <person name="Hernandez A."/>
            <person name="Krull N."/>
            <person name="Liu D.Y."/>
            <person name="Cavanagh H."/>
            <person name="Bos A."/>
            <person name="Gray C.A."/>
            <person name="Murphy B.T."/>
            <person name="Linington R.G."/>
            <person name="Eustaquio A.S."/>
        </authorList>
    </citation>
    <scope>NUCLEOTIDE SEQUENCE [LARGE SCALE GENOMIC DNA]</scope>
    <source>
        <strain evidence="2 3">RL17-374-BIF-D</strain>
    </source>
</reference>
<organism evidence="2 3">
    <name type="scientific">Caballeronia jiangsuensis</name>
    <dbReference type="NCBI Taxonomy" id="1458357"/>
    <lineage>
        <taxon>Bacteria</taxon>
        <taxon>Pseudomonadati</taxon>
        <taxon>Pseudomonadota</taxon>
        <taxon>Betaproteobacteria</taxon>
        <taxon>Burkholderiales</taxon>
        <taxon>Burkholderiaceae</taxon>
        <taxon>Caballeronia</taxon>
    </lineage>
</organism>
<evidence type="ECO:0000313" key="2">
    <source>
        <dbReference type="EMBL" id="MFM0523161.1"/>
    </source>
</evidence>
<protein>
    <submittedName>
        <fullName evidence="2">Uncharacterized protein</fullName>
    </submittedName>
</protein>
<name>A0ABW9CX44_9BURK</name>
<accession>A0ABW9CX44</accession>
<dbReference type="RefSeq" id="WP_408164342.1">
    <property type="nucleotide sequence ID" value="NZ_JAQQDB010000074.1"/>
</dbReference>
<feature type="compositionally biased region" description="Basic and acidic residues" evidence="1">
    <location>
        <begin position="30"/>
        <end position="39"/>
    </location>
</feature>
<feature type="compositionally biased region" description="Basic and acidic residues" evidence="1">
    <location>
        <begin position="65"/>
        <end position="74"/>
    </location>
</feature>
<feature type="region of interest" description="Disordered" evidence="1">
    <location>
        <begin position="27"/>
        <end position="81"/>
    </location>
</feature>
<dbReference type="Proteomes" id="UP001629462">
    <property type="component" value="Unassembled WGS sequence"/>
</dbReference>
<evidence type="ECO:0000313" key="3">
    <source>
        <dbReference type="Proteomes" id="UP001629462"/>
    </source>
</evidence>
<keyword evidence="3" id="KW-1185">Reference proteome</keyword>
<proteinExistence type="predicted"/>
<sequence length="341" mass="37314">MNNCSLFDRMIGAARDRVKASAQVSMLRRANAEKPRENPSGEDLAANGVPRAAVSFGKLPSSGEGSEKQNRDSAKISGSAASLHNKPKTVLAAAAFVALMNLPGSYAATRSTHSGETVESFDPPYFASVSGDALTAIALSPRMLKLDMNPENSIKSETGDFKPARYSFPDAHVPRSVLRRLPDIYRYDRRRDVPIVSSGGDWIIAEYFAANSHVPTARFRLLGHRVQRQEQLDRAGRTVKIVMVGWARGSDREDDEAPDLSALGEHPAWIRVFTVSRAGIRTLVALAWRRSRFTTAPQTDDVPQDSELAFGAPGGVVKWRTKSEFLKANHIDLDARSLSGR</sequence>
<dbReference type="EMBL" id="JAQQDB010000074">
    <property type="protein sequence ID" value="MFM0523161.1"/>
    <property type="molecule type" value="Genomic_DNA"/>
</dbReference>
<evidence type="ECO:0000256" key="1">
    <source>
        <dbReference type="SAM" id="MobiDB-lite"/>
    </source>
</evidence>
<comment type="caution">
    <text evidence="2">The sequence shown here is derived from an EMBL/GenBank/DDBJ whole genome shotgun (WGS) entry which is preliminary data.</text>
</comment>